<sequence>MGLLWFNLIMLAFYLPSLILHEYGHAFAARLVGLRLQSISIGKGESFLQIGHFSLARKQFWEGLHRSQPSEISLSRGQRAVVLLGGVGANLTGGVFVLILSLLFPSPIMHLLAQPFIQVSLIFIVFNLLPIRLSSGIASDGLQLKQLFFNKNQHTS</sequence>
<dbReference type="GO" id="GO:0006508">
    <property type="term" value="P:proteolysis"/>
    <property type="evidence" value="ECO:0007669"/>
    <property type="project" value="InterPro"/>
</dbReference>
<dbReference type="AlphaFoldDB" id="B1YGI2"/>
<dbReference type="InterPro" id="IPR008915">
    <property type="entry name" value="Peptidase_M50"/>
</dbReference>
<name>B1YGI2_EXIS2</name>
<dbReference type="GO" id="GO:0016020">
    <property type="term" value="C:membrane"/>
    <property type="evidence" value="ECO:0007669"/>
    <property type="project" value="UniProtKB-SubCell"/>
</dbReference>
<evidence type="ECO:0000259" key="8">
    <source>
        <dbReference type="Pfam" id="PF02163"/>
    </source>
</evidence>
<gene>
    <name evidence="9" type="ordered locus">Exig_1529</name>
</gene>
<comment type="cofactor">
    <cofactor evidence="1">
        <name>Zn(2+)</name>
        <dbReference type="ChEBI" id="CHEBI:29105"/>
    </cofactor>
</comment>
<evidence type="ECO:0000256" key="2">
    <source>
        <dbReference type="ARBA" id="ARBA00004141"/>
    </source>
</evidence>
<evidence type="ECO:0000256" key="3">
    <source>
        <dbReference type="ARBA" id="ARBA00007931"/>
    </source>
</evidence>
<feature type="transmembrane region" description="Helical" evidence="7">
    <location>
        <begin position="108"/>
        <end position="129"/>
    </location>
</feature>
<evidence type="ECO:0000256" key="4">
    <source>
        <dbReference type="ARBA" id="ARBA00022692"/>
    </source>
</evidence>
<dbReference type="Proteomes" id="UP000001681">
    <property type="component" value="Chromosome"/>
</dbReference>
<evidence type="ECO:0000256" key="6">
    <source>
        <dbReference type="ARBA" id="ARBA00023136"/>
    </source>
</evidence>
<evidence type="ECO:0000313" key="10">
    <source>
        <dbReference type="Proteomes" id="UP000001681"/>
    </source>
</evidence>
<reference evidence="9 10" key="2">
    <citation type="journal article" date="2008" name="BMC Genomics">
        <title>Architecture of thermal adaptation in an Exiguobacterium sibiricum strain isolated from 3 million year old permafrost: a genome and transcriptome approach.</title>
        <authorList>
            <person name="Rodrigues D.F."/>
            <person name="Ivanova N."/>
            <person name="He Z."/>
            <person name="Huebner M."/>
            <person name="Zhou J."/>
            <person name="Tiedje J.M."/>
        </authorList>
    </citation>
    <scope>NUCLEOTIDE SEQUENCE [LARGE SCALE GENOMIC DNA]</scope>
    <source>
        <strain evidence="10">DSM 17290 / CIP 109462 / JCM 13490 / 255-15</strain>
    </source>
</reference>
<evidence type="ECO:0000256" key="7">
    <source>
        <dbReference type="SAM" id="Phobius"/>
    </source>
</evidence>
<evidence type="ECO:0000313" key="9">
    <source>
        <dbReference type="EMBL" id="ACB60986.1"/>
    </source>
</evidence>
<proteinExistence type="inferred from homology"/>
<comment type="similarity">
    <text evidence="3">Belongs to the peptidase M50B family.</text>
</comment>
<reference evidence="9 10" key="1">
    <citation type="journal article" date="2006" name="Extremophiles">
        <title>Characterization of Exiguobacterium isolates from the Siberian permafrost. Description of Exiguobacterium sibiricum sp. nov.</title>
        <authorList>
            <person name="Rodrigues D.F."/>
            <person name="Goris J."/>
            <person name="Vishnivetskaya T."/>
            <person name="Gilichinsky D."/>
            <person name="Thomashow M.F."/>
            <person name="Tiedje J.M."/>
        </authorList>
    </citation>
    <scope>NUCLEOTIDE SEQUENCE [LARGE SCALE GENOMIC DNA]</scope>
    <source>
        <strain evidence="10">DSM 17290 / CIP 109462 / JCM 13490 / 255-15</strain>
    </source>
</reference>
<evidence type="ECO:0000256" key="1">
    <source>
        <dbReference type="ARBA" id="ARBA00001947"/>
    </source>
</evidence>
<reference evidence="10" key="3">
    <citation type="submission" date="2008-04" db="EMBL/GenBank/DDBJ databases">
        <title>Complete sequence of chromosome of Exiguobacterium sibiricum 255-15.</title>
        <authorList>
            <consortium name="US DOE Joint Genome Institute"/>
            <person name="Copeland A."/>
            <person name="Lucas S."/>
            <person name="Lapidus A."/>
            <person name="Glavina del Rio T."/>
            <person name="Dalin E."/>
            <person name="Tice H."/>
            <person name="Bruce D."/>
            <person name="Goodwin L."/>
            <person name="Pitluck S."/>
            <person name="Kiss H."/>
            <person name="Chertkov O."/>
            <person name="Monk C."/>
            <person name="Brettin T."/>
            <person name="Detter J.C."/>
            <person name="Han C."/>
            <person name="Kuske C.R."/>
            <person name="Schmutz J."/>
            <person name="Larimer F."/>
            <person name="Land M."/>
            <person name="Hauser L."/>
            <person name="Kyrpides N."/>
            <person name="Mikhailova N."/>
            <person name="Vishnivetskaya T."/>
            <person name="Rodrigues D.F."/>
            <person name="Gilichinsky D."/>
            <person name="Tiedje J."/>
            <person name="Richardson P."/>
        </authorList>
    </citation>
    <scope>NUCLEOTIDE SEQUENCE [LARGE SCALE GENOMIC DNA]</scope>
    <source>
        <strain evidence="10">DSM 17290 / CIP 109462 / JCM 13490 / 255-15</strain>
    </source>
</reference>
<dbReference type="eggNOG" id="COG1994">
    <property type="taxonomic scope" value="Bacteria"/>
</dbReference>
<keyword evidence="4 7" id="KW-0812">Transmembrane</keyword>
<comment type="subcellular location">
    <subcellularLocation>
        <location evidence="2">Membrane</location>
        <topology evidence="2">Multi-pass membrane protein</topology>
    </subcellularLocation>
</comment>
<dbReference type="EMBL" id="CP001022">
    <property type="protein sequence ID" value="ACB60986.1"/>
    <property type="molecule type" value="Genomic_DNA"/>
</dbReference>
<organism evidence="9 10">
    <name type="scientific">Exiguobacterium sibiricum (strain DSM 17290 / CCUG 55495 / CIP 109462 / JCM 13490 / 255-15)</name>
    <dbReference type="NCBI Taxonomy" id="262543"/>
    <lineage>
        <taxon>Bacteria</taxon>
        <taxon>Bacillati</taxon>
        <taxon>Bacillota</taxon>
        <taxon>Bacilli</taxon>
        <taxon>Bacillales</taxon>
        <taxon>Bacillales Family XII. Incertae Sedis</taxon>
        <taxon>Exiguobacterium</taxon>
    </lineage>
</organism>
<dbReference type="Pfam" id="PF02163">
    <property type="entry name" value="Peptidase_M50"/>
    <property type="match status" value="1"/>
</dbReference>
<dbReference type="STRING" id="262543.Exig_1529"/>
<keyword evidence="5 7" id="KW-1133">Transmembrane helix</keyword>
<feature type="transmembrane region" description="Helical" evidence="7">
    <location>
        <begin position="6"/>
        <end position="28"/>
    </location>
</feature>
<protein>
    <recommendedName>
        <fullName evidence="8">Peptidase M50 domain-containing protein</fullName>
    </recommendedName>
</protein>
<keyword evidence="6 7" id="KW-0472">Membrane</keyword>
<evidence type="ECO:0000256" key="5">
    <source>
        <dbReference type="ARBA" id="ARBA00022989"/>
    </source>
</evidence>
<dbReference type="KEGG" id="esi:Exig_1529"/>
<keyword evidence="10" id="KW-1185">Reference proteome</keyword>
<dbReference type="HOGENOM" id="CLU_1701613_0_0_9"/>
<feature type="domain" description="Peptidase M50" evidence="8">
    <location>
        <begin position="17"/>
        <end position="104"/>
    </location>
</feature>
<dbReference type="RefSeq" id="WP_012370406.1">
    <property type="nucleotide sequence ID" value="NC_010556.1"/>
</dbReference>
<feature type="transmembrane region" description="Helical" evidence="7">
    <location>
        <begin position="80"/>
        <end position="102"/>
    </location>
</feature>
<accession>B1YGI2</accession>